<reference evidence="3" key="1">
    <citation type="journal article" date="2014" name="Science">
        <title>Ancient hybridizations among the ancestral genomes of bread wheat.</title>
        <authorList>
            <consortium name="International Wheat Genome Sequencing Consortium,"/>
            <person name="Marcussen T."/>
            <person name="Sandve S.R."/>
            <person name="Heier L."/>
            <person name="Spannagl M."/>
            <person name="Pfeifer M."/>
            <person name="Jakobsen K.S."/>
            <person name="Wulff B.B."/>
            <person name="Steuernagel B."/>
            <person name="Mayer K.F."/>
            <person name="Olsen O.A."/>
        </authorList>
    </citation>
    <scope>NUCLEOTIDE SEQUENCE [LARGE SCALE GENOMIC DNA]</scope>
    <source>
        <strain evidence="3">cv. AL8/78</strain>
    </source>
</reference>
<feature type="domain" description="F-box associated beta-propeller type 3" evidence="1">
    <location>
        <begin position="7"/>
        <end position="169"/>
    </location>
</feature>
<reference evidence="2" key="4">
    <citation type="submission" date="2019-03" db="UniProtKB">
        <authorList>
            <consortium name="EnsemblPlants"/>
        </authorList>
    </citation>
    <scope>IDENTIFICATION</scope>
</reference>
<dbReference type="Proteomes" id="UP000015105">
    <property type="component" value="Chromosome 3D"/>
</dbReference>
<accession>A0A453GJW9</accession>
<protein>
    <recommendedName>
        <fullName evidence="1">F-box associated beta-propeller type 3 domain-containing protein</fullName>
    </recommendedName>
</protein>
<evidence type="ECO:0000259" key="1">
    <source>
        <dbReference type="Pfam" id="PF08268"/>
    </source>
</evidence>
<evidence type="ECO:0000313" key="2">
    <source>
        <dbReference type="EnsemblPlants" id="AET3Gv21054100.1"/>
    </source>
</evidence>
<dbReference type="InterPro" id="IPR013187">
    <property type="entry name" value="F-box-assoc_dom_typ3"/>
</dbReference>
<keyword evidence="3" id="KW-1185">Reference proteome</keyword>
<reference evidence="3" key="2">
    <citation type="journal article" date="2017" name="Nat. Plants">
        <title>The Aegilops tauschii genome reveals multiple impacts of transposons.</title>
        <authorList>
            <person name="Zhao G."/>
            <person name="Zou C."/>
            <person name="Li K."/>
            <person name="Wang K."/>
            <person name="Li T."/>
            <person name="Gao L."/>
            <person name="Zhang X."/>
            <person name="Wang H."/>
            <person name="Yang Z."/>
            <person name="Liu X."/>
            <person name="Jiang W."/>
            <person name="Mao L."/>
            <person name="Kong X."/>
            <person name="Jiao Y."/>
            <person name="Jia J."/>
        </authorList>
    </citation>
    <scope>NUCLEOTIDE SEQUENCE [LARGE SCALE GENOMIC DNA]</scope>
    <source>
        <strain evidence="3">cv. AL8/78</strain>
    </source>
</reference>
<reference evidence="2" key="3">
    <citation type="journal article" date="2017" name="Nature">
        <title>Genome sequence of the progenitor of the wheat D genome Aegilops tauschii.</title>
        <authorList>
            <person name="Luo M.C."/>
            <person name="Gu Y.Q."/>
            <person name="Puiu D."/>
            <person name="Wang H."/>
            <person name="Twardziok S.O."/>
            <person name="Deal K.R."/>
            <person name="Huo N."/>
            <person name="Zhu T."/>
            <person name="Wang L."/>
            <person name="Wang Y."/>
            <person name="McGuire P.E."/>
            <person name="Liu S."/>
            <person name="Long H."/>
            <person name="Ramasamy R.K."/>
            <person name="Rodriguez J.C."/>
            <person name="Van S.L."/>
            <person name="Yuan L."/>
            <person name="Wang Z."/>
            <person name="Xia Z."/>
            <person name="Xiao L."/>
            <person name="Anderson O.D."/>
            <person name="Ouyang S."/>
            <person name="Liang Y."/>
            <person name="Zimin A.V."/>
            <person name="Pertea G."/>
            <person name="Qi P."/>
            <person name="Bennetzen J.L."/>
            <person name="Dai X."/>
            <person name="Dawson M.W."/>
            <person name="Muller H.G."/>
            <person name="Kugler K."/>
            <person name="Rivarola-Duarte L."/>
            <person name="Spannagl M."/>
            <person name="Mayer K.F.X."/>
            <person name="Lu F.H."/>
            <person name="Bevan M.W."/>
            <person name="Leroy P."/>
            <person name="Li P."/>
            <person name="You F.M."/>
            <person name="Sun Q."/>
            <person name="Liu Z."/>
            <person name="Lyons E."/>
            <person name="Wicker T."/>
            <person name="Salzberg S.L."/>
            <person name="Devos K.M."/>
            <person name="Dvorak J."/>
        </authorList>
    </citation>
    <scope>NUCLEOTIDE SEQUENCE [LARGE SCALE GENOMIC DNA]</scope>
    <source>
        <strain evidence="2">cv. AL8/78</strain>
    </source>
</reference>
<organism evidence="2 3">
    <name type="scientific">Aegilops tauschii subsp. strangulata</name>
    <name type="common">Goatgrass</name>
    <dbReference type="NCBI Taxonomy" id="200361"/>
    <lineage>
        <taxon>Eukaryota</taxon>
        <taxon>Viridiplantae</taxon>
        <taxon>Streptophyta</taxon>
        <taxon>Embryophyta</taxon>
        <taxon>Tracheophyta</taxon>
        <taxon>Spermatophyta</taxon>
        <taxon>Magnoliopsida</taxon>
        <taxon>Liliopsida</taxon>
        <taxon>Poales</taxon>
        <taxon>Poaceae</taxon>
        <taxon>BOP clade</taxon>
        <taxon>Pooideae</taxon>
        <taxon>Triticodae</taxon>
        <taxon>Triticeae</taxon>
        <taxon>Triticinae</taxon>
        <taxon>Aegilops</taxon>
    </lineage>
</organism>
<proteinExistence type="predicted"/>
<reference evidence="2" key="5">
    <citation type="journal article" date="2021" name="G3 (Bethesda)">
        <title>Aegilops tauschii genome assembly Aet v5.0 features greater sequence contiguity and improved annotation.</title>
        <authorList>
            <person name="Wang L."/>
            <person name="Zhu T."/>
            <person name="Rodriguez J.C."/>
            <person name="Deal K.R."/>
            <person name="Dubcovsky J."/>
            <person name="McGuire P.E."/>
            <person name="Lux T."/>
            <person name="Spannagl M."/>
            <person name="Mayer K.F.X."/>
            <person name="Baldrich P."/>
            <person name="Meyers B.C."/>
            <person name="Huo N."/>
            <person name="Gu Y.Q."/>
            <person name="Zhou H."/>
            <person name="Devos K.M."/>
            <person name="Bennetzen J.L."/>
            <person name="Unver T."/>
            <person name="Budak H."/>
            <person name="Gulick P.J."/>
            <person name="Galiba G."/>
            <person name="Kalapos B."/>
            <person name="Nelson D.R."/>
            <person name="Li P."/>
            <person name="You F.M."/>
            <person name="Luo M.C."/>
            <person name="Dvorak J."/>
        </authorList>
    </citation>
    <scope>NUCLEOTIDE SEQUENCE [LARGE SCALE GENOMIC DNA]</scope>
    <source>
        <strain evidence="2">cv. AL8/78</strain>
    </source>
</reference>
<dbReference type="AlphaFoldDB" id="A0A453GJW9"/>
<dbReference type="Gramene" id="AET3Gv21054100.1">
    <property type="protein sequence ID" value="AET3Gv21054100.1"/>
    <property type="gene ID" value="AET3Gv21054100"/>
</dbReference>
<dbReference type="EnsemblPlants" id="AET3Gv21054100.1">
    <property type="protein sequence ID" value="AET3Gv21054100.1"/>
    <property type="gene ID" value="AET3Gv21054100"/>
</dbReference>
<name>A0A453GJW9_AEGTS</name>
<sequence>MSAGQFSIINPATRQCARLPVTDTHRPVGMYPHSLSGEYRTLLAPHDPDDSYQVYTLGSSQPPRHIDIDGLVVEEVSPFTLLLFHHSLRWCADNVITVFDTTTESFGEMLAPHGADQFVRDEIYGGALFEVDGMLGMSCLNTEFTSIGIWAMQNNESRVWAFKYRFELPVAELTMQFGKFKPYCFGVPSSWDGDVSMLLQFGDWLLQLDMDGKVVASLRRHKGLLPTQHRLKQTLVQHSFFPTLEGYVVNASPFI</sequence>
<dbReference type="STRING" id="200361.A0A453GJW9"/>
<dbReference type="Pfam" id="PF08268">
    <property type="entry name" value="FBA_3"/>
    <property type="match status" value="1"/>
</dbReference>
<evidence type="ECO:0000313" key="3">
    <source>
        <dbReference type="Proteomes" id="UP000015105"/>
    </source>
</evidence>